<dbReference type="PANTHER" id="PTHR47429">
    <property type="entry name" value="PROTEIN TWIN LOV 1"/>
    <property type="match status" value="1"/>
</dbReference>
<dbReference type="SUPFAM" id="SSF55785">
    <property type="entry name" value="PYP-like sensor domain (PAS domain)"/>
    <property type="match status" value="1"/>
</dbReference>
<keyword evidence="1" id="KW-0285">Flavoprotein</keyword>
<dbReference type="RefSeq" id="WP_185272440.1">
    <property type="nucleotide sequence ID" value="NZ_CP055156.1"/>
</dbReference>
<keyword evidence="6" id="KW-1185">Reference proteome</keyword>
<gene>
    <name evidence="5" type="ORF">HUW51_02520</name>
</gene>
<reference evidence="5 6" key="1">
    <citation type="journal article" date="2018" name="Int. J. Syst. Evol. Microbiol.">
        <title>Adhaeribacter swui sp. nov., isolated from wet mud.</title>
        <authorList>
            <person name="Kim D.U."/>
            <person name="Kim K.W."/>
            <person name="Kang M.S."/>
            <person name="Kim J.Y."/>
            <person name="Jang J.H."/>
            <person name="Kim M.K."/>
        </authorList>
    </citation>
    <scope>NUCLEOTIDE SEQUENCE [LARGE SCALE GENOMIC DNA]</scope>
    <source>
        <strain evidence="5 6">KCTC 52873</strain>
    </source>
</reference>
<dbReference type="KEGG" id="aswu:HUW51_02520"/>
<dbReference type="Gene3D" id="3.30.450.20">
    <property type="entry name" value="PAS domain"/>
    <property type="match status" value="1"/>
</dbReference>
<evidence type="ECO:0000256" key="2">
    <source>
        <dbReference type="ARBA" id="ARBA00022643"/>
    </source>
</evidence>
<evidence type="ECO:0000313" key="5">
    <source>
        <dbReference type="EMBL" id="QNF31652.1"/>
    </source>
</evidence>
<dbReference type="EMBL" id="CP055156">
    <property type="protein sequence ID" value="QNF31652.1"/>
    <property type="molecule type" value="Genomic_DNA"/>
</dbReference>
<dbReference type="Pfam" id="PF13426">
    <property type="entry name" value="PAS_9"/>
    <property type="match status" value="1"/>
</dbReference>
<keyword evidence="3" id="KW-0157">Chromophore</keyword>
<keyword evidence="2" id="KW-0288">FMN</keyword>
<dbReference type="CDD" id="cd00130">
    <property type="entry name" value="PAS"/>
    <property type="match status" value="1"/>
</dbReference>
<name>A0A7G7G3B8_9BACT</name>
<evidence type="ECO:0000256" key="1">
    <source>
        <dbReference type="ARBA" id="ARBA00022630"/>
    </source>
</evidence>
<dbReference type="AlphaFoldDB" id="A0A7G7G3B8"/>
<sequence>MGNKPTNLNAMLGLDMYLASLSRGKCQKIKDQLKSVPITMHPLMSWDLAGTAYWNSFRKGRNINDLRKLTQLAHEYNWSVDLPTLLTSPYEALVLTNTEQVICWVNPGFTTMTGYPANFAIGQTPIFLQGENTSIVKIEQLQNQLKAGETFTGSILNYRLNKEEYLCQISIYPIKNNSQVITHFLALELEIR</sequence>
<dbReference type="Proteomes" id="UP000515237">
    <property type="component" value="Chromosome"/>
</dbReference>
<accession>A0A7G7G3B8</accession>
<feature type="domain" description="PAS" evidence="4">
    <location>
        <begin position="92"/>
        <end position="186"/>
    </location>
</feature>
<proteinExistence type="predicted"/>
<dbReference type="PANTHER" id="PTHR47429:SF8">
    <property type="entry name" value="PHOTOTROPIN-1-LIKE"/>
    <property type="match status" value="1"/>
</dbReference>
<evidence type="ECO:0000256" key="3">
    <source>
        <dbReference type="ARBA" id="ARBA00022991"/>
    </source>
</evidence>
<organism evidence="5 6">
    <name type="scientific">Adhaeribacter swui</name>
    <dbReference type="NCBI Taxonomy" id="2086471"/>
    <lineage>
        <taxon>Bacteria</taxon>
        <taxon>Pseudomonadati</taxon>
        <taxon>Bacteroidota</taxon>
        <taxon>Cytophagia</taxon>
        <taxon>Cytophagales</taxon>
        <taxon>Hymenobacteraceae</taxon>
        <taxon>Adhaeribacter</taxon>
    </lineage>
</organism>
<evidence type="ECO:0000313" key="6">
    <source>
        <dbReference type="Proteomes" id="UP000515237"/>
    </source>
</evidence>
<dbReference type="InterPro" id="IPR000014">
    <property type="entry name" value="PAS"/>
</dbReference>
<protein>
    <submittedName>
        <fullName evidence="5">PAS domain-containing protein</fullName>
    </submittedName>
</protein>
<dbReference type="InterPro" id="IPR035965">
    <property type="entry name" value="PAS-like_dom_sf"/>
</dbReference>
<evidence type="ECO:0000259" key="4">
    <source>
        <dbReference type="Pfam" id="PF13426"/>
    </source>
</evidence>